<feature type="compositionally biased region" description="Basic and acidic residues" evidence="6">
    <location>
        <begin position="373"/>
        <end position="383"/>
    </location>
</feature>
<dbReference type="Gene3D" id="1.20.58.80">
    <property type="entry name" value="Phosphotransferase system, lactose/cellobiose-type IIA subunit"/>
    <property type="match status" value="1"/>
</dbReference>
<dbReference type="RefSeq" id="XP_025372453.1">
    <property type="nucleotide sequence ID" value="XM_025512400.1"/>
</dbReference>
<dbReference type="InterPro" id="IPR001300">
    <property type="entry name" value="Peptidase_C2_calpain_cat"/>
</dbReference>
<dbReference type="OrthoDB" id="167576at2759"/>
<dbReference type="InterPro" id="IPR051297">
    <property type="entry name" value="PalB/RIM13"/>
</dbReference>
<evidence type="ECO:0000256" key="1">
    <source>
        <dbReference type="ARBA" id="ARBA00010193"/>
    </source>
</evidence>
<gene>
    <name evidence="8" type="ORF">IE81DRAFT_309528</name>
</gene>
<feature type="active site" evidence="5">
    <location>
        <position position="367"/>
    </location>
</feature>
<evidence type="ECO:0000313" key="9">
    <source>
        <dbReference type="Proteomes" id="UP000245783"/>
    </source>
</evidence>
<dbReference type="PANTHER" id="PTHR46143">
    <property type="entry name" value="CALPAIN-7"/>
    <property type="match status" value="1"/>
</dbReference>
<dbReference type="InterPro" id="IPR022683">
    <property type="entry name" value="Calpain_III"/>
</dbReference>
<dbReference type="SUPFAM" id="SSF116846">
    <property type="entry name" value="MIT domain"/>
    <property type="match status" value="1"/>
</dbReference>
<dbReference type="STRING" id="1522189.A0A316WBI8"/>
<proteinExistence type="inferred from homology"/>
<evidence type="ECO:0000256" key="2">
    <source>
        <dbReference type="ARBA" id="ARBA00022670"/>
    </source>
</evidence>
<organism evidence="8 9">
    <name type="scientific">Ceraceosorus guamensis</name>
    <dbReference type="NCBI Taxonomy" id="1522189"/>
    <lineage>
        <taxon>Eukaryota</taxon>
        <taxon>Fungi</taxon>
        <taxon>Dikarya</taxon>
        <taxon>Basidiomycota</taxon>
        <taxon>Ustilaginomycotina</taxon>
        <taxon>Exobasidiomycetes</taxon>
        <taxon>Ceraceosorales</taxon>
        <taxon>Ceraceosoraceae</taxon>
        <taxon>Ceraceosorus</taxon>
    </lineage>
</organism>
<evidence type="ECO:0000256" key="3">
    <source>
        <dbReference type="ARBA" id="ARBA00022801"/>
    </source>
</evidence>
<feature type="active site" evidence="5">
    <location>
        <position position="347"/>
    </location>
</feature>
<feature type="region of interest" description="Disordered" evidence="6">
    <location>
        <begin position="372"/>
        <end position="393"/>
    </location>
</feature>
<keyword evidence="4 5" id="KW-0788">Thiol protease</keyword>
<dbReference type="Pfam" id="PF00648">
    <property type="entry name" value="Peptidase_C2"/>
    <property type="match status" value="1"/>
</dbReference>
<evidence type="ECO:0000256" key="4">
    <source>
        <dbReference type="ARBA" id="ARBA00022807"/>
    </source>
</evidence>
<dbReference type="Gene3D" id="2.60.120.380">
    <property type="match status" value="2"/>
</dbReference>
<feature type="domain" description="Calpain catalytic" evidence="7">
    <location>
        <begin position="155"/>
        <end position="421"/>
    </location>
</feature>
<dbReference type="AlphaFoldDB" id="A0A316WBI8"/>
<accession>A0A316WBI8</accession>
<dbReference type="SUPFAM" id="SSF54001">
    <property type="entry name" value="Cysteine proteinases"/>
    <property type="match status" value="1"/>
</dbReference>
<dbReference type="GO" id="GO:0006508">
    <property type="term" value="P:proteolysis"/>
    <property type="evidence" value="ECO:0007669"/>
    <property type="project" value="UniProtKB-KW"/>
</dbReference>
<dbReference type="PANTHER" id="PTHR46143:SF1">
    <property type="entry name" value="CALPAIN-7"/>
    <property type="match status" value="1"/>
</dbReference>
<dbReference type="SMART" id="SM00230">
    <property type="entry name" value="CysPc"/>
    <property type="match status" value="1"/>
</dbReference>
<sequence length="821" mass="89040">MSSTWSDQAASYSTAGAKSELSRDYDGAFTNYVRAAEIYMRLARSGESADVRERARNAAGRVMQRAEKVRPLRRDKGLLDPGELCASTAAQQSRTLSASALIAGLRYEQWDRPGGPSNLKPLPLSPFSPAQQALGAQYRSSNGTIKGKEPLRGEDIRQDVVTDCSVVAALEAAAEHDMVWGTKLASSALFPQDANGRPCESPTGEHKVRLHLNGTTRCVPINDELPCYADGTPMCARGQQSADEASPSASSFVLWPSLIEKAYLRVMGGYDFRGSNSAADLYALTGWIPEQVGLGSHAGFQREKTWERLSGAWKKGDVIITAGTGAGANAVSSTDANESLDLLVDSHDYAVLQLSEKDGSRSVLCLNPWSSQRGRDQEGRLHLDSVQSPATSNDALRSKPFWMSWDEVCERFDALYVNWNPSLMKHSVEAHFTLRKQGTAAPDLGESMRQNPQLKLDISKSDGACEGEEVWLHLARHFGPTKENLTGSGDYVALHVFENAGNKRMYRQRVDGKMGTYIDGMHNLVRFTVPASTSGSYTLVVSRHGGADDASFTLRAHGTHEMTLSELPRAHPHEISLPGAWKARSAGGNSTFATFVHNPQFRLIVPSTSSNADILLTLEASKDLPVQALVLWSSGRRISHCISSDVAASSGDFSYGLAVLQASVQAGNYTLVLQTFEPGQEGSFMLNVQSSVPDLVLEQIPPEGAGMYTRCCRGSWNVSSSPPKFKLEVKQPSCKFVVRLQSREVSSSGRPAVQLSIMDAATGRQVETSGPFVDHVCGVLIDDLRLSQGEYFLLPRHHGGGIQTGFFIDVHSDAPIVCTPA</sequence>
<dbReference type="PROSITE" id="PS50203">
    <property type="entry name" value="CALPAIN_CAT"/>
    <property type="match status" value="1"/>
</dbReference>
<reference evidence="8 9" key="1">
    <citation type="journal article" date="2018" name="Mol. Biol. Evol.">
        <title>Broad Genomic Sampling Reveals a Smut Pathogenic Ancestry of the Fungal Clade Ustilaginomycotina.</title>
        <authorList>
            <person name="Kijpornyongpan T."/>
            <person name="Mondo S.J."/>
            <person name="Barry K."/>
            <person name="Sandor L."/>
            <person name="Lee J."/>
            <person name="Lipzen A."/>
            <person name="Pangilinan J."/>
            <person name="LaButti K."/>
            <person name="Hainaut M."/>
            <person name="Henrissat B."/>
            <person name="Grigoriev I.V."/>
            <person name="Spatafora J.W."/>
            <person name="Aime M.C."/>
        </authorList>
    </citation>
    <scope>NUCLEOTIDE SEQUENCE [LARGE SCALE GENOMIC DNA]</scope>
    <source>
        <strain evidence="8 9">MCA 4658</strain>
    </source>
</reference>
<dbReference type="SUPFAM" id="SSF49758">
    <property type="entry name" value="Calpain large subunit, middle domain (domain III)"/>
    <property type="match status" value="3"/>
</dbReference>
<keyword evidence="9" id="KW-1185">Reference proteome</keyword>
<keyword evidence="2 5" id="KW-0645">Protease</keyword>
<dbReference type="GO" id="GO:0004198">
    <property type="term" value="F:calcium-dependent cysteine-type endopeptidase activity"/>
    <property type="evidence" value="ECO:0007669"/>
    <property type="project" value="InterPro"/>
</dbReference>
<evidence type="ECO:0000313" key="8">
    <source>
        <dbReference type="EMBL" id="PWN45293.1"/>
    </source>
</evidence>
<evidence type="ECO:0000256" key="6">
    <source>
        <dbReference type="SAM" id="MobiDB-lite"/>
    </source>
</evidence>
<keyword evidence="3 5" id="KW-0378">Hydrolase</keyword>
<dbReference type="InParanoid" id="A0A316WBI8"/>
<dbReference type="SMART" id="SM00720">
    <property type="entry name" value="calpain_III"/>
    <property type="match status" value="1"/>
</dbReference>
<name>A0A316WBI8_9BASI</name>
<dbReference type="Proteomes" id="UP000245783">
    <property type="component" value="Unassembled WGS sequence"/>
</dbReference>
<dbReference type="GeneID" id="37034270"/>
<dbReference type="InterPro" id="IPR036181">
    <property type="entry name" value="MIT_dom_sf"/>
</dbReference>
<dbReference type="InterPro" id="IPR036213">
    <property type="entry name" value="Calpain_III_sf"/>
</dbReference>
<evidence type="ECO:0000259" key="7">
    <source>
        <dbReference type="PROSITE" id="PS50203"/>
    </source>
</evidence>
<dbReference type="InterPro" id="IPR038765">
    <property type="entry name" value="Papain-like_cys_pep_sf"/>
</dbReference>
<comment type="similarity">
    <text evidence="1">Belongs to the peptidase C2 family. PalB/RIM13 subfamily.</text>
</comment>
<feature type="active site" evidence="5">
    <location>
        <position position="164"/>
    </location>
</feature>
<dbReference type="Gene3D" id="3.90.70.10">
    <property type="entry name" value="Cysteine proteinases"/>
    <property type="match status" value="1"/>
</dbReference>
<dbReference type="EMBL" id="KZ819356">
    <property type="protein sequence ID" value="PWN45293.1"/>
    <property type="molecule type" value="Genomic_DNA"/>
</dbReference>
<evidence type="ECO:0000256" key="5">
    <source>
        <dbReference type="PROSITE-ProRule" id="PRU00239"/>
    </source>
</evidence>
<protein>
    <submittedName>
        <fullName evidence="8">Cysteine proteinase</fullName>
    </submittedName>
</protein>